<dbReference type="PANTHER" id="PTHR14735">
    <property type="entry name" value="COILED-COIL DOMAIN-CONTAINING PROTEIN 134"/>
    <property type="match status" value="1"/>
</dbReference>
<keyword evidence="3" id="KW-1185">Reference proteome</keyword>
<dbReference type="Pfam" id="PF15002">
    <property type="entry name" value="ERK-JNK_inhib"/>
    <property type="match status" value="1"/>
</dbReference>
<feature type="region of interest" description="Disordered" evidence="1">
    <location>
        <begin position="121"/>
        <end position="161"/>
    </location>
</feature>
<reference evidence="2 3" key="1">
    <citation type="submission" date="2024-08" db="EMBL/GenBank/DDBJ databases">
        <title>Gnathostoma spinigerum genome.</title>
        <authorList>
            <person name="Gonzalez-Bertolin B."/>
            <person name="Monzon S."/>
            <person name="Zaballos A."/>
            <person name="Jimenez P."/>
            <person name="Dekumyoy P."/>
            <person name="Varona S."/>
            <person name="Cuesta I."/>
            <person name="Sumanam S."/>
            <person name="Adisakwattana P."/>
            <person name="Gasser R.B."/>
            <person name="Hernandez-Gonzalez A."/>
            <person name="Young N.D."/>
            <person name="Perteguer M.J."/>
        </authorList>
    </citation>
    <scope>NUCLEOTIDE SEQUENCE [LARGE SCALE GENOMIC DNA]</scope>
    <source>
        <strain evidence="2">AL3</strain>
        <tissue evidence="2">Liver</tissue>
    </source>
</reference>
<evidence type="ECO:0000313" key="3">
    <source>
        <dbReference type="Proteomes" id="UP001608902"/>
    </source>
</evidence>
<gene>
    <name evidence="2" type="ORF">AB6A40_008394</name>
</gene>
<feature type="compositionally biased region" description="Basic and acidic residues" evidence="1">
    <location>
        <begin position="121"/>
        <end position="147"/>
    </location>
</feature>
<evidence type="ECO:0000313" key="2">
    <source>
        <dbReference type="EMBL" id="MFH4981685.1"/>
    </source>
</evidence>
<protein>
    <recommendedName>
        <fullName evidence="4">Coiled-coil domain-containing protein 134</fullName>
    </recommendedName>
</protein>
<sequence>MLENIEKMMVNSMYHITLAKYKAGDPFPSKTDELREAVALVIENVAFLGELALRFPDFVKKQLSKNKEWGEAVNWAYKFALDSGYYDDITEHMMHLAGQQLDLIPREEDFVNPYDRQHVKEELERKEAERRAELQEKKRQEKKMEAMKRKKRGPTMSKTEL</sequence>
<dbReference type="InterPro" id="IPR026321">
    <property type="entry name" value="CC134"/>
</dbReference>
<accession>A0ABD6EQ78</accession>
<name>A0ABD6EQ78_9BILA</name>
<evidence type="ECO:0000256" key="1">
    <source>
        <dbReference type="SAM" id="MobiDB-lite"/>
    </source>
</evidence>
<comment type="caution">
    <text evidence="2">The sequence shown here is derived from an EMBL/GenBank/DDBJ whole genome shotgun (WGS) entry which is preliminary data.</text>
</comment>
<proteinExistence type="predicted"/>
<dbReference type="EMBL" id="JBGFUD010007686">
    <property type="protein sequence ID" value="MFH4981685.1"/>
    <property type="molecule type" value="Genomic_DNA"/>
</dbReference>
<dbReference type="PANTHER" id="PTHR14735:SF1">
    <property type="entry name" value="COILED-COIL DOMAIN-CONTAINING PROTEIN 134"/>
    <property type="match status" value="1"/>
</dbReference>
<evidence type="ECO:0008006" key="4">
    <source>
        <dbReference type="Google" id="ProtNLM"/>
    </source>
</evidence>
<organism evidence="2 3">
    <name type="scientific">Gnathostoma spinigerum</name>
    <dbReference type="NCBI Taxonomy" id="75299"/>
    <lineage>
        <taxon>Eukaryota</taxon>
        <taxon>Metazoa</taxon>
        <taxon>Ecdysozoa</taxon>
        <taxon>Nematoda</taxon>
        <taxon>Chromadorea</taxon>
        <taxon>Rhabditida</taxon>
        <taxon>Spirurina</taxon>
        <taxon>Gnathostomatomorpha</taxon>
        <taxon>Gnathostomatoidea</taxon>
        <taxon>Gnathostomatidae</taxon>
        <taxon>Gnathostoma</taxon>
    </lineage>
</organism>
<dbReference type="AlphaFoldDB" id="A0ABD6EQ78"/>
<dbReference type="Proteomes" id="UP001608902">
    <property type="component" value="Unassembled WGS sequence"/>
</dbReference>